<protein>
    <submittedName>
        <fullName evidence="12">Apolipoprotein N-acyltransferase</fullName>
    </submittedName>
</protein>
<dbReference type="SUPFAM" id="SSF56317">
    <property type="entry name" value="Carbon-nitrogen hydrolase"/>
    <property type="match status" value="1"/>
</dbReference>
<feature type="transmembrane region" description="Helical" evidence="10">
    <location>
        <begin position="213"/>
        <end position="232"/>
    </location>
</feature>
<dbReference type="Proteomes" id="UP000189674">
    <property type="component" value="Chromosome"/>
</dbReference>
<evidence type="ECO:0000256" key="10">
    <source>
        <dbReference type="SAM" id="Phobius"/>
    </source>
</evidence>
<evidence type="ECO:0000256" key="6">
    <source>
        <dbReference type="ARBA" id="ARBA00022989"/>
    </source>
</evidence>
<feature type="transmembrane region" description="Helical" evidence="10">
    <location>
        <begin position="140"/>
        <end position="159"/>
    </location>
</feature>
<dbReference type="PROSITE" id="PS50263">
    <property type="entry name" value="CN_HYDROLASE"/>
    <property type="match status" value="1"/>
</dbReference>
<evidence type="ECO:0000313" key="13">
    <source>
        <dbReference type="Proteomes" id="UP000189674"/>
    </source>
</evidence>
<dbReference type="GO" id="GO:0005886">
    <property type="term" value="C:plasma membrane"/>
    <property type="evidence" value="ECO:0007669"/>
    <property type="project" value="UniProtKB-SubCell"/>
</dbReference>
<evidence type="ECO:0000256" key="8">
    <source>
        <dbReference type="ARBA" id="ARBA00023315"/>
    </source>
</evidence>
<accession>A0A1U9NQK1</accession>
<dbReference type="PANTHER" id="PTHR38686:SF1">
    <property type="entry name" value="APOLIPOPROTEIN N-ACYLTRANSFERASE"/>
    <property type="match status" value="1"/>
</dbReference>
<name>A0A1U9NQK1_9BACT</name>
<evidence type="ECO:0000256" key="7">
    <source>
        <dbReference type="ARBA" id="ARBA00023136"/>
    </source>
</evidence>
<feature type="transmembrane region" description="Helical" evidence="10">
    <location>
        <begin position="49"/>
        <end position="73"/>
    </location>
</feature>
<dbReference type="InterPro" id="IPR004563">
    <property type="entry name" value="Apolipo_AcylTrfase"/>
</dbReference>
<evidence type="ECO:0000313" key="12">
    <source>
        <dbReference type="EMBL" id="AQT70189.1"/>
    </source>
</evidence>
<organism evidence="12 13">
    <name type="scientific">Anaerohalosphaera lusitana</name>
    <dbReference type="NCBI Taxonomy" id="1936003"/>
    <lineage>
        <taxon>Bacteria</taxon>
        <taxon>Pseudomonadati</taxon>
        <taxon>Planctomycetota</taxon>
        <taxon>Phycisphaerae</taxon>
        <taxon>Sedimentisphaerales</taxon>
        <taxon>Anaerohalosphaeraceae</taxon>
        <taxon>Anaerohalosphaera</taxon>
    </lineage>
</organism>
<comment type="subcellular location">
    <subcellularLocation>
        <location evidence="1">Cell membrane</location>
        <topology evidence="1">Multi-pass membrane protein</topology>
    </subcellularLocation>
</comment>
<evidence type="ECO:0000256" key="4">
    <source>
        <dbReference type="ARBA" id="ARBA00022679"/>
    </source>
</evidence>
<dbReference type="GO" id="GO:0016410">
    <property type="term" value="F:N-acyltransferase activity"/>
    <property type="evidence" value="ECO:0007669"/>
    <property type="project" value="InterPro"/>
</dbReference>
<dbReference type="Gene3D" id="3.60.110.10">
    <property type="entry name" value="Carbon-nitrogen hydrolase"/>
    <property type="match status" value="1"/>
</dbReference>
<evidence type="ECO:0000256" key="5">
    <source>
        <dbReference type="ARBA" id="ARBA00022692"/>
    </source>
</evidence>
<dbReference type="InterPro" id="IPR003010">
    <property type="entry name" value="C-N_Hydrolase"/>
</dbReference>
<dbReference type="EMBL" id="CP019791">
    <property type="protein sequence ID" value="AQT70189.1"/>
    <property type="molecule type" value="Genomic_DNA"/>
</dbReference>
<evidence type="ECO:0000256" key="1">
    <source>
        <dbReference type="ARBA" id="ARBA00004651"/>
    </source>
</evidence>
<keyword evidence="7 10" id="KW-0472">Membrane</keyword>
<sequence length="497" mass="53555">MLSENPAPIERDAQGSKAVKSARSTQQPTSRPDPKSELTLRLAGLAVGLGFWVAGVLPVFAWCGPVGMLPVLYLATTEKARSKQLAVAGLYAGLAYTIPQLVALRMHVITSLILLAYMVILMIVLCIGSGFALRQKGIRAAFLLAAWFALFDWVAVHALPIWGAAQSFARPWSLYNEFIAFTSVTGIHGIMFIEGLLAGLAVKMIAEPNKRRFAMTAAATILVIAAADLAILTRPPVDQFTIGAVGWTVNDSAAEQGCQTEEAFKNIYAAGVRLAAQQGARLVVSGEMGFYIYKNTRAEWLARFAEVARSNDVYLAVGYYDTGIDSNRFMFIDPAGEVLCEYVKTYQTPFEPGIPGTGDLQIIEIDGVKVGGMICQDDNFTDLTRFYARQGVGVVVLPTADWQSVKKPHMQSSIARAVEGGYAVVRGAANGESAVINSDGDMLARMDHFDQGPGHVVATVDIHNGGTFYGRTGEWLVALSAALLIVASVRHLLTQND</sequence>
<dbReference type="GO" id="GO:0042158">
    <property type="term" value="P:lipoprotein biosynthetic process"/>
    <property type="evidence" value="ECO:0007669"/>
    <property type="project" value="InterPro"/>
</dbReference>
<feature type="domain" description="CN hydrolase" evidence="11">
    <location>
        <begin position="247"/>
        <end position="462"/>
    </location>
</feature>
<keyword evidence="8 12" id="KW-0012">Acyltransferase</keyword>
<keyword evidence="4 12" id="KW-0808">Transferase</keyword>
<dbReference type="InterPro" id="IPR036526">
    <property type="entry name" value="C-N_Hydrolase_sf"/>
</dbReference>
<keyword evidence="12" id="KW-0449">Lipoprotein</keyword>
<evidence type="ECO:0000256" key="2">
    <source>
        <dbReference type="ARBA" id="ARBA00010065"/>
    </source>
</evidence>
<proteinExistence type="inferred from homology"/>
<dbReference type="Pfam" id="PF00795">
    <property type="entry name" value="CN_hydrolase"/>
    <property type="match status" value="1"/>
</dbReference>
<feature type="transmembrane region" description="Helical" evidence="10">
    <location>
        <begin position="179"/>
        <end position="201"/>
    </location>
</feature>
<keyword evidence="3" id="KW-1003">Cell membrane</keyword>
<dbReference type="STRING" id="1936003.STSP2_03394"/>
<evidence type="ECO:0000256" key="3">
    <source>
        <dbReference type="ARBA" id="ARBA00022475"/>
    </source>
</evidence>
<evidence type="ECO:0000256" key="9">
    <source>
        <dbReference type="SAM" id="MobiDB-lite"/>
    </source>
</evidence>
<feature type="transmembrane region" description="Helical" evidence="10">
    <location>
        <begin position="108"/>
        <end position="133"/>
    </location>
</feature>
<dbReference type="KEGG" id="alus:STSP2_03394"/>
<gene>
    <name evidence="12" type="ORF">STSP2_03394</name>
</gene>
<keyword evidence="13" id="KW-1185">Reference proteome</keyword>
<reference evidence="13" key="1">
    <citation type="submission" date="2017-02" db="EMBL/GenBank/DDBJ databases">
        <title>Comparative genomics and description of representatives of a novel lineage of planctomycetes thriving in anoxic sediments.</title>
        <authorList>
            <person name="Spring S."/>
            <person name="Bunk B."/>
            <person name="Sproer C."/>
        </authorList>
    </citation>
    <scope>NUCLEOTIDE SEQUENCE [LARGE SCALE GENOMIC DNA]</scope>
    <source>
        <strain evidence="13">ST-NAGAB-D1</strain>
    </source>
</reference>
<dbReference type="AlphaFoldDB" id="A0A1U9NQK1"/>
<keyword evidence="6 10" id="KW-1133">Transmembrane helix</keyword>
<evidence type="ECO:0000259" key="11">
    <source>
        <dbReference type="PROSITE" id="PS50263"/>
    </source>
</evidence>
<dbReference type="PANTHER" id="PTHR38686">
    <property type="entry name" value="APOLIPOPROTEIN N-ACYLTRANSFERASE"/>
    <property type="match status" value="1"/>
</dbReference>
<comment type="similarity">
    <text evidence="2">Belongs to the CN hydrolase family. Apolipoprotein N-acyltransferase subfamily.</text>
</comment>
<dbReference type="CDD" id="cd07197">
    <property type="entry name" value="nitrilase"/>
    <property type="match status" value="1"/>
</dbReference>
<feature type="region of interest" description="Disordered" evidence="9">
    <location>
        <begin position="1"/>
        <end position="36"/>
    </location>
</feature>
<feature type="transmembrane region" description="Helical" evidence="10">
    <location>
        <begin position="85"/>
        <end position="102"/>
    </location>
</feature>
<keyword evidence="5 10" id="KW-0812">Transmembrane</keyword>
<dbReference type="RefSeq" id="WP_169853295.1">
    <property type="nucleotide sequence ID" value="NZ_CP019791.1"/>
</dbReference>